<dbReference type="Proteomes" id="UP000054359">
    <property type="component" value="Unassembled WGS sequence"/>
</dbReference>
<dbReference type="GO" id="GO:0006979">
    <property type="term" value="P:response to oxidative stress"/>
    <property type="evidence" value="ECO:0007669"/>
    <property type="project" value="InterPro"/>
</dbReference>
<accession>A0A087UCX4</accession>
<organism evidence="2 3">
    <name type="scientific">Stegodyphus mimosarum</name>
    <name type="common">African social velvet spider</name>
    <dbReference type="NCBI Taxonomy" id="407821"/>
    <lineage>
        <taxon>Eukaryota</taxon>
        <taxon>Metazoa</taxon>
        <taxon>Ecdysozoa</taxon>
        <taxon>Arthropoda</taxon>
        <taxon>Chelicerata</taxon>
        <taxon>Arachnida</taxon>
        <taxon>Araneae</taxon>
        <taxon>Araneomorphae</taxon>
        <taxon>Entelegynae</taxon>
        <taxon>Eresoidea</taxon>
        <taxon>Eresidae</taxon>
        <taxon>Stegodyphus</taxon>
    </lineage>
</organism>
<evidence type="ECO:0000256" key="1">
    <source>
        <dbReference type="ARBA" id="ARBA00022559"/>
    </source>
</evidence>
<sequence>MYGALVGSTFGCIISKQFINLRKCDRFWYETQNPFLRFTQDQLSEIRKTNIAKVFCDNSDTIESVQIKAFDLPDDFLNPRMPCKNLPSLDLSHWKDKTSCHLNTDDEGFTVAMGHSHRISPCVTCSCTKEGLICQSMKITNCFELASTYTRELILKDDVCKVQCAFAFRAYPQFETNLDNILGFTVD</sequence>
<dbReference type="GO" id="GO:0020037">
    <property type="term" value="F:heme binding"/>
    <property type="evidence" value="ECO:0007669"/>
    <property type="project" value="InterPro"/>
</dbReference>
<keyword evidence="3" id="KW-1185">Reference proteome</keyword>
<gene>
    <name evidence="2" type="ORF">X975_00072</name>
</gene>
<dbReference type="OrthoDB" id="6487181at2759"/>
<dbReference type="Pfam" id="PF03098">
    <property type="entry name" value="An_peroxidase"/>
    <property type="match status" value="1"/>
</dbReference>
<dbReference type="GO" id="GO:0004601">
    <property type="term" value="F:peroxidase activity"/>
    <property type="evidence" value="ECO:0007669"/>
    <property type="project" value="UniProtKB-KW"/>
</dbReference>
<dbReference type="SUPFAM" id="SSF48113">
    <property type="entry name" value="Heme-dependent peroxidases"/>
    <property type="match status" value="1"/>
</dbReference>
<dbReference type="Gene3D" id="1.10.640.10">
    <property type="entry name" value="Haem peroxidase domain superfamily, animal type"/>
    <property type="match status" value="1"/>
</dbReference>
<keyword evidence="1 2" id="KW-0575">Peroxidase</keyword>
<dbReference type="PANTHER" id="PTHR11475">
    <property type="entry name" value="OXIDASE/PEROXIDASE"/>
    <property type="match status" value="1"/>
</dbReference>
<evidence type="ECO:0000313" key="3">
    <source>
        <dbReference type="Proteomes" id="UP000054359"/>
    </source>
</evidence>
<dbReference type="PANTHER" id="PTHR11475:SF134">
    <property type="entry name" value="LD42267P"/>
    <property type="match status" value="1"/>
</dbReference>
<name>A0A087UCX4_STEMI</name>
<evidence type="ECO:0000313" key="2">
    <source>
        <dbReference type="EMBL" id="KFM75213.1"/>
    </source>
</evidence>
<dbReference type="InterPro" id="IPR037120">
    <property type="entry name" value="Haem_peroxidase_sf_animal"/>
</dbReference>
<feature type="non-terminal residue" evidence="2">
    <location>
        <position position="187"/>
    </location>
</feature>
<dbReference type="InterPro" id="IPR019791">
    <property type="entry name" value="Haem_peroxidase_animal"/>
</dbReference>
<dbReference type="STRING" id="407821.A0A087UCX4"/>
<dbReference type="AlphaFoldDB" id="A0A087UCX4"/>
<reference evidence="2 3" key="1">
    <citation type="submission" date="2013-11" db="EMBL/GenBank/DDBJ databases">
        <title>Genome sequencing of Stegodyphus mimosarum.</title>
        <authorList>
            <person name="Bechsgaard J."/>
        </authorList>
    </citation>
    <scope>NUCLEOTIDE SEQUENCE [LARGE SCALE GENOMIC DNA]</scope>
</reference>
<dbReference type="EMBL" id="KK119262">
    <property type="protein sequence ID" value="KFM75213.1"/>
    <property type="molecule type" value="Genomic_DNA"/>
</dbReference>
<keyword evidence="1 2" id="KW-0560">Oxidoreductase</keyword>
<dbReference type="InterPro" id="IPR010255">
    <property type="entry name" value="Haem_peroxidase_sf"/>
</dbReference>
<dbReference type="PROSITE" id="PS50292">
    <property type="entry name" value="PEROXIDASE_3"/>
    <property type="match status" value="1"/>
</dbReference>
<protein>
    <submittedName>
        <fullName evidence="2">Peroxidase</fullName>
    </submittedName>
</protein>
<proteinExistence type="predicted"/>